<dbReference type="Proteomes" id="UP000323720">
    <property type="component" value="Unassembled WGS sequence"/>
</dbReference>
<dbReference type="InterPro" id="IPR037682">
    <property type="entry name" value="TonB_C"/>
</dbReference>
<dbReference type="PANTHER" id="PTHR33446">
    <property type="entry name" value="PROTEIN TONB-RELATED"/>
    <property type="match status" value="1"/>
</dbReference>
<dbReference type="GO" id="GO:0098797">
    <property type="term" value="C:plasma membrane protein complex"/>
    <property type="evidence" value="ECO:0007669"/>
    <property type="project" value="TreeGrafter"/>
</dbReference>
<keyword evidence="4" id="KW-1185">Reference proteome</keyword>
<sequence length="242" mass="27421">MKLKKKANLEIGRNSAIYFAVGLNVMLFFTWRGLEYRTYDHKNATQELLIFSDEIEEDIPIVNLETTLPPPPAAAAVPEVITIVEDTKEIEETVIESSESNQDDRIVEREIAVEEVVVEEVEEEVTVPFSVVENVPIFPNCAGKNNNELRDCFNAKINEHIRKNFKYPESALDLGIHGKVYVMFVIDVNGIVSNIKSRGPDLQLEREAERIIGLLPKMEPGKQRGKPVKVPYTIPINFQITD</sequence>
<evidence type="ECO:0000313" key="4">
    <source>
        <dbReference type="Proteomes" id="UP000323720"/>
    </source>
</evidence>
<dbReference type="AlphaFoldDB" id="A0A5D0R8G1"/>
<dbReference type="PROSITE" id="PS52015">
    <property type="entry name" value="TONB_CTD"/>
    <property type="match status" value="1"/>
</dbReference>
<comment type="caution">
    <text evidence="3">The sequence shown here is derived from an EMBL/GenBank/DDBJ whole genome shotgun (WGS) entry which is preliminary data.</text>
</comment>
<dbReference type="GO" id="GO:0055085">
    <property type="term" value="P:transmembrane transport"/>
    <property type="evidence" value="ECO:0007669"/>
    <property type="project" value="InterPro"/>
</dbReference>
<dbReference type="GO" id="GO:0031992">
    <property type="term" value="F:energy transducer activity"/>
    <property type="evidence" value="ECO:0007669"/>
    <property type="project" value="TreeGrafter"/>
</dbReference>
<dbReference type="InterPro" id="IPR051045">
    <property type="entry name" value="TonB-dependent_transducer"/>
</dbReference>
<keyword evidence="1" id="KW-0812">Transmembrane</keyword>
<reference evidence="3 4" key="1">
    <citation type="submission" date="2019-08" db="EMBL/GenBank/DDBJ databases">
        <title>Genomes of Antarctic Bizionia species.</title>
        <authorList>
            <person name="Bowman J.P."/>
        </authorList>
    </citation>
    <scope>NUCLEOTIDE SEQUENCE [LARGE SCALE GENOMIC DNA]</scope>
    <source>
        <strain evidence="3 4">ADA-4</strain>
    </source>
</reference>
<feature type="transmembrane region" description="Helical" evidence="1">
    <location>
        <begin position="16"/>
        <end position="34"/>
    </location>
</feature>
<name>A0A5D0R8G1_9FLAO</name>
<feature type="domain" description="TonB C-terminal" evidence="2">
    <location>
        <begin position="152"/>
        <end position="242"/>
    </location>
</feature>
<dbReference type="SUPFAM" id="SSF74653">
    <property type="entry name" value="TolA/TonB C-terminal domain"/>
    <property type="match status" value="1"/>
</dbReference>
<dbReference type="Pfam" id="PF03544">
    <property type="entry name" value="TonB_C"/>
    <property type="match status" value="1"/>
</dbReference>
<accession>A0A5D0R8G1</accession>
<proteinExistence type="predicted"/>
<dbReference type="PANTHER" id="PTHR33446:SF2">
    <property type="entry name" value="PROTEIN TONB"/>
    <property type="match status" value="1"/>
</dbReference>
<dbReference type="EMBL" id="VSKK01000002">
    <property type="protein sequence ID" value="TYB77126.1"/>
    <property type="molecule type" value="Genomic_DNA"/>
</dbReference>
<protein>
    <submittedName>
        <fullName evidence="3">Energy transducer TonB</fullName>
    </submittedName>
</protein>
<organism evidence="3 4">
    <name type="scientific">Bizionia myxarmorum</name>
    <dbReference type="NCBI Taxonomy" id="291186"/>
    <lineage>
        <taxon>Bacteria</taxon>
        <taxon>Pseudomonadati</taxon>
        <taxon>Bacteroidota</taxon>
        <taxon>Flavobacteriia</taxon>
        <taxon>Flavobacteriales</taxon>
        <taxon>Flavobacteriaceae</taxon>
        <taxon>Bizionia</taxon>
    </lineage>
</organism>
<dbReference type="RefSeq" id="WP_148404004.1">
    <property type="nucleotide sequence ID" value="NZ_VSKK01000002.1"/>
</dbReference>
<keyword evidence="1" id="KW-0472">Membrane</keyword>
<gene>
    <name evidence="3" type="ORF">ES674_10580</name>
</gene>
<dbReference type="Gene3D" id="3.30.1150.10">
    <property type="match status" value="1"/>
</dbReference>
<keyword evidence="1" id="KW-1133">Transmembrane helix</keyword>
<evidence type="ECO:0000259" key="2">
    <source>
        <dbReference type="PROSITE" id="PS52015"/>
    </source>
</evidence>
<evidence type="ECO:0000313" key="3">
    <source>
        <dbReference type="EMBL" id="TYB77126.1"/>
    </source>
</evidence>
<evidence type="ECO:0000256" key="1">
    <source>
        <dbReference type="SAM" id="Phobius"/>
    </source>
</evidence>
<dbReference type="OrthoDB" id="1522859at2"/>